<dbReference type="RefSeq" id="WP_274153801.1">
    <property type="nucleotide sequence ID" value="NZ_CP117812.1"/>
</dbReference>
<organism evidence="1 2">
    <name type="scientific">Lentisphaera profundi</name>
    <dbReference type="NCBI Taxonomy" id="1658616"/>
    <lineage>
        <taxon>Bacteria</taxon>
        <taxon>Pseudomonadati</taxon>
        <taxon>Lentisphaerota</taxon>
        <taxon>Lentisphaeria</taxon>
        <taxon>Lentisphaerales</taxon>
        <taxon>Lentisphaeraceae</taxon>
        <taxon>Lentisphaera</taxon>
    </lineage>
</organism>
<keyword evidence="2" id="KW-1185">Reference proteome</keyword>
<protein>
    <recommendedName>
        <fullName evidence="3">Twin-arginine translocation signal domain-containing protein</fullName>
    </recommendedName>
</protein>
<dbReference type="Proteomes" id="UP001214250">
    <property type="component" value="Chromosome 2"/>
</dbReference>
<dbReference type="InterPro" id="IPR006311">
    <property type="entry name" value="TAT_signal"/>
</dbReference>
<name>A0ABY7W0H1_9BACT</name>
<gene>
    <name evidence="1" type="ORF">PQO03_13935</name>
</gene>
<accession>A0ABY7W0H1</accession>
<proteinExistence type="predicted"/>
<sequence length="59" mass="6495">MPITLPPITRRQFVKHSLALGGTEIMAPEAFRHGTLPVIVVALCPIGEKAIFYQLNCFS</sequence>
<reference evidence="1 2" key="1">
    <citation type="submission" date="2023-02" db="EMBL/GenBank/DDBJ databases">
        <title>Genome sequence of Lentisphaera profundi SAORIC-696.</title>
        <authorList>
            <person name="Kim e."/>
            <person name="Cho J.-C."/>
            <person name="Choi A."/>
            <person name="Kang I."/>
        </authorList>
    </citation>
    <scope>NUCLEOTIDE SEQUENCE [LARGE SCALE GENOMIC DNA]</scope>
    <source>
        <strain evidence="1 2">SAORIC-696</strain>
    </source>
</reference>
<evidence type="ECO:0000313" key="2">
    <source>
        <dbReference type="Proteomes" id="UP001214250"/>
    </source>
</evidence>
<dbReference type="PROSITE" id="PS51318">
    <property type="entry name" value="TAT"/>
    <property type="match status" value="1"/>
</dbReference>
<evidence type="ECO:0008006" key="3">
    <source>
        <dbReference type="Google" id="ProtNLM"/>
    </source>
</evidence>
<evidence type="ECO:0000313" key="1">
    <source>
        <dbReference type="EMBL" id="WDE98935.1"/>
    </source>
</evidence>
<dbReference type="EMBL" id="CP117812">
    <property type="protein sequence ID" value="WDE98935.1"/>
    <property type="molecule type" value="Genomic_DNA"/>
</dbReference>